<dbReference type="PANTHER" id="PTHR43289:SF6">
    <property type="entry name" value="SERINE_THREONINE-PROTEIN KINASE NEKL-3"/>
    <property type="match status" value="1"/>
</dbReference>
<feature type="domain" description="Response regulatory" evidence="9">
    <location>
        <begin position="515"/>
        <end position="637"/>
    </location>
</feature>
<evidence type="ECO:0000256" key="6">
    <source>
        <dbReference type="PROSITE-ProRule" id="PRU10141"/>
    </source>
</evidence>
<dbReference type="GO" id="GO:0004674">
    <property type="term" value="F:protein serine/threonine kinase activity"/>
    <property type="evidence" value="ECO:0007669"/>
    <property type="project" value="UniProtKB-KW"/>
</dbReference>
<evidence type="ECO:0000259" key="9">
    <source>
        <dbReference type="PROSITE" id="PS50110"/>
    </source>
</evidence>
<feature type="binding site" evidence="6">
    <location>
        <position position="270"/>
    </location>
    <ligand>
        <name>ATP</name>
        <dbReference type="ChEBI" id="CHEBI:30616"/>
    </ligand>
</feature>
<dbReference type="PROSITE" id="PS00107">
    <property type="entry name" value="PROTEIN_KINASE_ATP"/>
    <property type="match status" value="1"/>
</dbReference>
<dbReference type="Proteomes" id="UP000536179">
    <property type="component" value="Unassembled WGS sequence"/>
</dbReference>
<evidence type="ECO:0000313" key="10">
    <source>
        <dbReference type="EMBL" id="MBB3210374.1"/>
    </source>
</evidence>
<accession>A0A7W5E553</accession>
<protein>
    <submittedName>
        <fullName evidence="10">Serine/threonine protein kinase</fullName>
    </submittedName>
</protein>
<keyword evidence="7" id="KW-0812">Transmembrane</keyword>
<dbReference type="InterPro" id="IPR000719">
    <property type="entry name" value="Prot_kinase_dom"/>
</dbReference>
<keyword evidence="1" id="KW-0808">Transferase</keyword>
<keyword evidence="4 6" id="KW-0067">ATP-binding</keyword>
<dbReference type="PANTHER" id="PTHR43289">
    <property type="entry name" value="MITOGEN-ACTIVATED PROTEIN KINASE KINASE KINASE 20-RELATED"/>
    <property type="match status" value="1"/>
</dbReference>
<proteinExistence type="predicted"/>
<dbReference type="GO" id="GO:0005524">
    <property type="term" value="F:ATP binding"/>
    <property type="evidence" value="ECO:0007669"/>
    <property type="project" value="UniProtKB-UniRule"/>
</dbReference>
<dbReference type="Gene3D" id="3.40.50.2300">
    <property type="match status" value="1"/>
</dbReference>
<evidence type="ECO:0000256" key="3">
    <source>
        <dbReference type="ARBA" id="ARBA00022777"/>
    </source>
</evidence>
<dbReference type="GO" id="GO:0000160">
    <property type="term" value="P:phosphorelay signal transduction system"/>
    <property type="evidence" value="ECO:0007669"/>
    <property type="project" value="InterPro"/>
</dbReference>
<feature type="domain" description="Protein kinase" evidence="8">
    <location>
        <begin position="241"/>
        <end position="502"/>
    </location>
</feature>
<evidence type="ECO:0000313" key="11">
    <source>
        <dbReference type="Proteomes" id="UP000536179"/>
    </source>
</evidence>
<evidence type="ECO:0000256" key="5">
    <source>
        <dbReference type="PROSITE-ProRule" id="PRU00169"/>
    </source>
</evidence>
<keyword evidence="5" id="KW-0597">Phosphoprotein</keyword>
<organism evidence="10 11">
    <name type="scientific">Aporhodopirellula rubra</name>
    <dbReference type="NCBI Taxonomy" id="980271"/>
    <lineage>
        <taxon>Bacteria</taxon>
        <taxon>Pseudomonadati</taxon>
        <taxon>Planctomycetota</taxon>
        <taxon>Planctomycetia</taxon>
        <taxon>Pirellulales</taxon>
        <taxon>Pirellulaceae</taxon>
        <taxon>Aporhodopirellula</taxon>
    </lineage>
</organism>
<dbReference type="CDD" id="cd14014">
    <property type="entry name" value="STKc_PknB_like"/>
    <property type="match status" value="1"/>
</dbReference>
<evidence type="ECO:0000256" key="1">
    <source>
        <dbReference type="ARBA" id="ARBA00022679"/>
    </source>
</evidence>
<gene>
    <name evidence="10" type="ORF">FHS27_006221</name>
</gene>
<dbReference type="AlphaFoldDB" id="A0A7W5E553"/>
<dbReference type="InterPro" id="IPR017441">
    <property type="entry name" value="Protein_kinase_ATP_BS"/>
</dbReference>
<dbReference type="Gene3D" id="1.10.510.10">
    <property type="entry name" value="Transferase(Phosphotransferase) domain 1"/>
    <property type="match status" value="1"/>
</dbReference>
<dbReference type="PROSITE" id="PS50011">
    <property type="entry name" value="PROTEIN_KINASE_DOM"/>
    <property type="match status" value="1"/>
</dbReference>
<dbReference type="SMART" id="SM00220">
    <property type="entry name" value="S_TKc"/>
    <property type="match status" value="1"/>
</dbReference>
<dbReference type="PROSITE" id="PS50110">
    <property type="entry name" value="RESPONSE_REGULATORY"/>
    <property type="match status" value="1"/>
</dbReference>
<keyword evidence="7" id="KW-1133">Transmembrane helix</keyword>
<dbReference type="Gene3D" id="3.30.200.20">
    <property type="entry name" value="Phosphorylase Kinase, domain 1"/>
    <property type="match status" value="1"/>
</dbReference>
<dbReference type="SMART" id="SM00448">
    <property type="entry name" value="REC"/>
    <property type="match status" value="1"/>
</dbReference>
<keyword evidence="11" id="KW-1185">Reference proteome</keyword>
<dbReference type="InterPro" id="IPR011006">
    <property type="entry name" value="CheY-like_superfamily"/>
</dbReference>
<dbReference type="SUPFAM" id="SSF52172">
    <property type="entry name" value="CheY-like"/>
    <property type="match status" value="1"/>
</dbReference>
<dbReference type="InterPro" id="IPR011009">
    <property type="entry name" value="Kinase-like_dom_sf"/>
</dbReference>
<evidence type="ECO:0000256" key="4">
    <source>
        <dbReference type="ARBA" id="ARBA00022840"/>
    </source>
</evidence>
<name>A0A7W5E553_9BACT</name>
<evidence type="ECO:0000256" key="2">
    <source>
        <dbReference type="ARBA" id="ARBA00022741"/>
    </source>
</evidence>
<feature type="modified residue" description="4-aspartylphosphate" evidence="5">
    <location>
        <position position="571"/>
    </location>
</feature>
<dbReference type="InterPro" id="IPR001789">
    <property type="entry name" value="Sig_transdc_resp-reg_receiver"/>
</dbReference>
<dbReference type="SUPFAM" id="SSF56112">
    <property type="entry name" value="Protein kinase-like (PK-like)"/>
    <property type="match status" value="1"/>
</dbReference>
<keyword evidence="10" id="KW-0723">Serine/threonine-protein kinase</keyword>
<dbReference type="Pfam" id="PF00072">
    <property type="entry name" value="Response_reg"/>
    <property type="match status" value="1"/>
</dbReference>
<comment type="caution">
    <text evidence="10">The sequence shown here is derived from an EMBL/GenBank/DDBJ whole genome shotgun (WGS) entry which is preliminary data.</text>
</comment>
<keyword evidence="2 6" id="KW-0547">Nucleotide-binding</keyword>
<reference evidence="10 11" key="1">
    <citation type="submission" date="2020-08" db="EMBL/GenBank/DDBJ databases">
        <title>Genomic Encyclopedia of Type Strains, Phase III (KMG-III): the genomes of soil and plant-associated and newly described type strains.</title>
        <authorList>
            <person name="Whitman W."/>
        </authorList>
    </citation>
    <scope>NUCLEOTIDE SEQUENCE [LARGE SCALE GENOMIC DNA]</scope>
    <source>
        <strain evidence="10 11">CECT 8075</strain>
    </source>
</reference>
<evidence type="ECO:0000259" key="8">
    <source>
        <dbReference type="PROSITE" id="PS50011"/>
    </source>
</evidence>
<dbReference type="CDD" id="cd00156">
    <property type="entry name" value="REC"/>
    <property type="match status" value="1"/>
</dbReference>
<keyword evidence="3 10" id="KW-0418">Kinase</keyword>
<sequence length="656" mass="73295">MLRRIIYGETPPPRWTGYAAIGALIALDLIYGLPLLATNGILLVLLGGFYHGRNLQTLAVIGVLGLGVDCLLQWNATDTVPWWRLLVALICFWLWNRLRERGDVAATAAMPSNVPGRNDALIAVSNSHAEGDEDSDQMTSSVYDHHSTGFAKLNIGDTSNFPNNGEVGPVTGRPHRTSILLRLIDTGVFSRNECEVIASILEDAPDLETGLKRCVLYGKLTGFQADCIAENAERRLRVGHYTLLSELGRGGMGTVYRAFDRERNENVALKLFLNLGRHLLFIRREMSVLQELAHPNLITAYEVGDSDGYHYIAMELLKGDNLFRIVKRDGPFEEAQALEAVHQVARAMMHMHERGVVHRDIKPSNVMKLDSGRFKLMDVGICRPSGALCEFDSFDLGDSSTYGTIGYAAPEQLDREGKVDYRSDYFSLGSLLFFLLTGECYLEGGSLRERLHTLLVERRHRNLNDFAFSPWVTKLLEHLLQYEPDDRPQSDAEVLEMLRQILNDHPQQQDDCRIVVLVVEDDPTDLAVTQRVLKRTNHSVDLMHAPTFARALQVLANHPPRERCPMVVLLDLQLPDSPVGETLNSLPLLSGDYVGVIAVSGNESPEIRQRCIRAGAMEFVSKNAMDSRLLERAIFSTASRLQADQPPAKPQMESFT</sequence>
<dbReference type="EMBL" id="JACHXU010000036">
    <property type="protein sequence ID" value="MBB3210374.1"/>
    <property type="molecule type" value="Genomic_DNA"/>
</dbReference>
<dbReference type="Pfam" id="PF00069">
    <property type="entry name" value="Pkinase"/>
    <property type="match status" value="1"/>
</dbReference>
<keyword evidence="7" id="KW-0472">Membrane</keyword>
<evidence type="ECO:0000256" key="7">
    <source>
        <dbReference type="SAM" id="Phobius"/>
    </source>
</evidence>
<dbReference type="RefSeq" id="WP_184309632.1">
    <property type="nucleotide sequence ID" value="NZ_JACHXU010000036.1"/>
</dbReference>
<feature type="transmembrane region" description="Helical" evidence="7">
    <location>
        <begin position="20"/>
        <end position="46"/>
    </location>
</feature>